<organism evidence="1 2">
    <name type="scientific">Streptomyces citrinus</name>
    <dbReference type="NCBI Taxonomy" id="3118173"/>
    <lineage>
        <taxon>Bacteria</taxon>
        <taxon>Bacillati</taxon>
        <taxon>Actinomycetota</taxon>
        <taxon>Actinomycetes</taxon>
        <taxon>Kitasatosporales</taxon>
        <taxon>Streptomycetaceae</taxon>
        <taxon>Streptomyces</taxon>
    </lineage>
</organism>
<keyword evidence="2" id="KW-1185">Reference proteome</keyword>
<proteinExistence type="predicted"/>
<dbReference type="EMBL" id="CP146022">
    <property type="protein sequence ID" value="WWQ68880.1"/>
    <property type="molecule type" value="Genomic_DNA"/>
</dbReference>
<evidence type="ECO:0000313" key="2">
    <source>
        <dbReference type="Proteomes" id="UP001432251"/>
    </source>
</evidence>
<gene>
    <name evidence="1" type="ORF">V2W30_04775</name>
</gene>
<sequence>MRSGNRRERRQRQTGTAAGSGRTRVPRCRGAARRAGPRPGRPRRPGRRRLCAAARHRPPFQLPQIPLWLSGPVGWAVAVTYLAGGWTALGASPGSRLMGLRVTDRAGRRLRLPRALARAALCVSFPLGLLWIPLSKRRVALQDLVVRSEVSYDLR</sequence>
<protein>
    <submittedName>
        <fullName evidence="1">RDD family protein</fullName>
    </submittedName>
</protein>
<evidence type="ECO:0000313" key="1">
    <source>
        <dbReference type="EMBL" id="WWQ68880.1"/>
    </source>
</evidence>
<accession>A0ACD5APA7</accession>
<dbReference type="Proteomes" id="UP001432251">
    <property type="component" value="Chromosome"/>
</dbReference>
<reference evidence="1" key="1">
    <citation type="journal article" date="2025" name="Int. J. Syst. Evol. Microbiol.">
        <title>Streptomyces citrinus sp. nov., with yellow diffusible pigment.</title>
        <authorList>
            <person name="He Y."/>
            <person name="Yang E."/>
            <person name="Xu J."/>
            <person name="Sun Y."/>
            <person name="Sun L."/>
        </authorList>
    </citation>
    <scope>NUCLEOTIDE SEQUENCE</scope>
    <source>
        <strain evidence="1">Q6</strain>
    </source>
</reference>
<name>A0ACD5APA7_9ACTN</name>